<dbReference type="Proteomes" id="UP000221165">
    <property type="component" value="Unassembled WGS sequence"/>
</dbReference>
<dbReference type="GO" id="GO:0008168">
    <property type="term" value="F:methyltransferase activity"/>
    <property type="evidence" value="ECO:0007669"/>
    <property type="project" value="UniProtKB-KW"/>
</dbReference>
<gene>
    <name evidence="5" type="ORF">CSUI_010879</name>
</gene>
<dbReference type="EMBL" id="MIGC01008698">
    <property type="protein sequence ID" value="PHJ15310.1"/>
    <property type="molecule type" value="Genomic_DNA"/>
</dbReference>
<feature type="compositionally biased region" description="Basic and acidic residues" evidence="4">
    <location>
        <begin position="38"/>
        <end position="48"/>
    </location>
</feature>
<evidence type="ECO:0000313" key="5">
    <source>
        <dbReference type="EMBL" id="PHJ15310.1"/>
    </source>
</evidence>
<comment type="similarity">
    <text evidence="3">Belongs to the MT-A70-like family.</text>
</comment>
<dbReference type="InterPro" id="IPR002052">
    <property type="entry name" value="DNA_methylase_N6_adenine_CS"/>
</dbReference>
<dbReference type="PROSITE" id="PS51143">
    <property type="entry name" value="MT_A70"/>
    <property type="match status" value="1"/>
</dbReference>
<keyword evidence="5" id="KW-0489">Methyltransferase</keyword>
<sequence length="206" mass="23388">MKKTSSYHSSSSFSTSQGMPPPSSQGGKNLLHQAGGGGERDRGGDTDHTPANSANIGIRGRARLMNDYNQHFVDVGERPQNFIRDYEEEKRFQEYPKLEKLMKLKRQVLERRNTPSLCVQGDLRNFDWHIFEGVKFDVILVDPPWQEYHDRCAAALGATNEDLAFWTLEDLAKLPVDMIGETPSFCFLWCGVTHLEDARVLLNKVC</sequence>
<dbReference type="GO" id="GO:0003729">
    <property type="term" value="F:mRNA binding"/>
    <property type="evidence" value="ECO:0007669"/>
    <property type="project" value="TreeGrafter"/>
</dbReference>
<dbReference type="PANTHER" id="PTHR13107:SF0">
    <property type="entry name" value="N6-ADENOSINE-METHYLTRANSFERASE NON-CATALYTIC SUBUNIT"/>
    <property type="match status" value="1"/>
</dbReference>
<dbReference type="PANTHER" id="PTHR13107">
    <property type="entry name" value="N6-ADENOSINE-METHYLTRANSFERASE NON-CATALYTIC SUBUNIT"/>
    <property type="match status" value="1"/>
</dbReference>
<reference evidence="5 6" key="1">
    <citation type="journal article" date="2017" name="Int. J. Parasitol.">
        <title>The genome of the protozoan parasite Cystoisospora suis and a reverse vaccinology approach to identify vaccine candidates.</title>
        <authorList>
            <person name="Palmieri N."/>
            <person name="Shrestha A."/>
            <person name="Ruttkowski B."/>
            <person name="Beck T."/>
            <person name="Vogl C."/>
            <person name="Tomley F."/>
            <person name="Blake D.P."/>
            <person name="Joachim A."/>
        </authorList>
    </citation>
    <scope>NUCLEOTIDE SEQUENCE [LARGE SCALE GENOMIC DNA]</scope>
    <source>
        <strain evidence="5 6">Wien I</strain>
    </source>
</reference>
<evidence type="ECO:0000313" key="6">
    <source>
        <dbReference type="Proteomes" id="UP000221165"/>
    </source>
</evidence>
<keyword evidence="6" id="KW-1185">Reference proteome</keyword>
<keyword evidence="5" id="KW-0808">Transferase</keyword>
<organism evidence="5 6">
    <name type="scientific">Cystoisospora suis</name>
    <dbReference type="NCBI Taxonomy" id="483139"/>
    <lineage>
        <taxon>Eukaryota</taxon>
        <taxon>Sar</taxon>
        <taxon>Alveolata</taxon>
        <taxon>Apicomplexa</taxon>
        <taxon>Conoidasida</taxon>
        <taxon>Coccidia</taxon>
        <taxon>Eucoccidiorida</taxon>
        <taxon>Eimeriorina</taxon>
        <taxon>Sarcocystidae</taxon>
        <taxon>Cystoisospora</taxon>
    </lineage>
</organism>
<dbReference type="InterPro" id="IPR045123">
    <property type="entry name" value="METTL14-like"/>
</dbReference>
<dbReference type="RefSeq" id="XP_067917044.1">
    <property type="nucleotide sequence ID" value="XM_068070980.1"/>
</dbReference>
<dbReference type="PROSITE" id="PS00092">
    <property type="entry name" value="N6_MTASE"/>
    <property type="match status" value="1"/>
</dbReference>
<dbReference type="InterPro" id="IPR029063">
    <property type="entry name" value="SAM-dependent_MTases_sf"/>
</dbReference>
<evidence type="ECO:0000256" key="4">
    <source>
        <dbReference type="SAM" id="MobiDB-lite"/>
    </source>
</evidence>
<proteinExistence type="inferred from homology"/>
<comment type="caution">
    <text evidence="5">The sequence shown here is derived from an EMBL/GenBank/DDBJ whole genome shotgun (WGS) entry which is preliminary data.</text>
</comment>
<dbReference type="AlphaFoldDB" id="A0A2C6JVJ5"/>
<dbReference type="GO" id="GO:0036396">
    <property type="term" value="C:RNA N6-methyladenosine methyltransferase complex"/>
    <property type="evidence" value="ECO:0007669"/>
    <property type="project" value="TreeGrafter"/>
</dbReference>
<dbReference type="OrthoDB" id="14833at2759"/>
<evidence type="ECO:0000256" key="2">
    <source>
        <dbReference type="ARBA" id="ARBA00023242"/>
    </source>
</evidence>
<feature type="compositionally biased region" description="Low complexity" evidence="4">
    <location>
        <begin position="1"/>
        <end position="16"/>
    </location>
</feature>
<dbReference type="InterPro" id="IPR007757">
    <property type="entry name" value="MT-A70-like"/>
</dbReference>
<dbReference type="GO" id="GO:0032259">
    <property type="term" value="P:methylation"/>
    <property type="evidence" value="ECO:0007669"/>
    <property type="project" value="UniProtKB-KW"/>
</dbReference>
<feature type="region of interest" description="Disordered" evidence="4">
    <location>
        <begin position="1"/>
        <end position="58"/>
    </location>
</feature>
<evidence type="ECO:0000256" key="3">
    <source>
        <dbReference type="PROSITE-ProRule" id="PRU00489"/>
    </source>
</evidence>
<dbReference type="GO" id="GO:0005634">
    <property type="term" value="C:nucleus"/>
    <property type="evidence" value="ECO:0007669"/>
    <property type="project" value="UniProtKB-SubCell"/>
</dbReference>
<dbReference type="SUPFAM" id="SSF53335">
    <property type="entry name" value="S-adenosyl-L-methionine-dependent methyltransferases"/>
    <property type="match status" value="1"/>
</dbReference>
<evidence type="ECO:0000256" key="1">
    <source>
        <dbReference type="ARBA" id="ARBA00004123"/>
    </source>
</evidence>
<dbReference type="GeneID" id="94434191"/>
<comment type="subcellular location">
    <subcellularLocation>
        <location evidence="1">Nucleus</location>
    </subcellularLocation>
</comment>
<name>A0A2C6JVJ5_9APIC</name>
<dbReference type="Pfam" id="PF05063">
    <property type="entry name" value="MT-A70"/>
    <property type="match status" value="1"/>
</dbReference>
<protein>
    <submittedName>
        <fullName evidence="5">N6-adenosine-methyltransferase</fullName>
    </submittedName>
</protein>
<dbReference type="VEuPathDB" id="ToxoDB:CSUI_010879"/>
<keyword evidence="2" id="KW-0539">Nucleus</keyword>
<accession>A0A2C6JVJ5</accession>